<dbReference type="EMBL" id="BSOH01000015">
    <property type="protein sequence ID" value="GLR18202.1"/>
    <property type="molecule type" value="Genomic_DNA"/>
</dbReference>
<accession>A0AA37SQZ0</accession>
<gene>
    <name evidence="2" type="ORF">GCM10007940_28170</name>
</gene>
<name>A0AA37SQZ0_9BACT</name>
<keyword evidence="3" id="KW-1185">Reference proteome</keyword>
<evidence type="ECO:0000313" key="3">
    <source>
        <dbReference type="Proteomes" id="UP001156666"/>
    </source>
</evidence>
<evidence type="ECO:0008006" key="4">
    <source>
        <dbReference type="Google" id="ProtNLM"/>
    </source>
</evidence>
<reference evidence="2" key="2">
    <citation type="submission" date="2023-01" db="EMBL/GenBank/DDBJ databases">
        <title>Draft genome sequence of Portibacter lacus strain NBRC 108769.</title>
        <authorList>
            <person name="Sun Q."/>
            <person name="Mori K."/>
        </authorList>
    </citation>
    <scope>NUCLEOTIDE SEQUENCE</scope>
    <source>
        <strain evidence="2">NBRC 108769</strain>
    </source>
</reference>
<dbReference type="AlphaFoldDB" id="A0AA37SQZ0"/>
<feature type="compositionally biased region" description="Basic and acidic residues" evidence="1">
    <location>
        <begin position="27"/>
        <end position="38"/>
    </location>
</feature>
<evidence type="ECO:0000256" key="1">
    <source>
        <dbReference type="SAM" id="MobiDB-lite"/>
    </source>
</evidence>
<organism evidence="2 3">
    <name type="scientific">Portibacter lacus</name>
    <dbReference type="NCBI Taxonomy" id="1099794"/>
    <lineage>
        <taxon>Bacteria</taxon>
        <taxon>Pseudomonadati</taxon>
        <taxon>Bacteroidota</taxon>
        <taxon>Saprospiria</taxon>
        <taxon>Saprospirales</taxon>
        <taxon>Haliscomenobacteraceae</taxon>
        <taxon>Portibacter</taxon>
    </lineage>
</organism>
<dbReference type="RefSeq" id="WP_235294368.1">
    <property type="nucleotide sequence ID" value="NZ_BSOH01000015.1"/>
</dbReference>
<evidence type="ECO:0000313" key="2">
    <source>
        <dbReference type="EMBL" id="GLR18202.1"/>
    </source>
</evidence>
<protein>
    <recommendedName>
        <fullName evidence="4">DUF4834 domain-containing protein</fullName>
    </recommendedName>
</protein>
<dbReference type="Proteomes" id="UP001156666">
    <property type="component" value="Unassembled WGS sequence"/>
</dbReference>
<reference evidence="2" key="1">
    <citation type="journal article" date="2014" name="Int. J. Syst. Evol. Microbiol.">
        <title>Complete genome sequence of Corynebacterium casei LMG S-19264T (=DSM 44701T), isolated from a smear-ripened cheese.</title>
        <authorList>
            <consortium name="US DOE Joint Genome Institute (JGI-PGF)"/>
            <person name="Walter F."/>
            <person name="Albersmeier A."/>
            <person name="Kalinowski J."/>
            <person name="Ruckert C."/>
        </authorList>
    </citation>
    <scope>NUCLEOTIDE SEQUENCE</scope>
    <source>
        <strain evidence="2">NBRC 108769</strain>
    </source>
</reference>
<feature type="region of interest" description="Disordered" evidence="1">
    <location>
        <begin position="25"/>
        <end position="50"/>
    </location>
</feature>
<proteinExistence type="predicted"/>
<feature type="compositionally biased region" description="Acidic residues" evidence="1">
    <location>
        <begin position="39"/>
        <end position="50"/>
    </location>
</feature>
<sequence length="50" mass="6310">MKYILLIGIIYFIYKFYNKQDQRKKRVSDFPEPRVKEEQLEDFTDYEELE</sequence>
<comment type="caution">
    <text evidence="2">The sequence shown here is derived from an EMBL/GenBank/DDBJ whole genome shotgun (WGS) entry which is preliminary data.</text>
</comment>